<dbReference type="PANTHER" id="PTHR43737">
    <property type="entry name" value="BLL7424 PROTEIN"/>
    <property type="match status" value="1"/>
</dbReference>
<organism evidence="1 2">
    <name type="scientific">Chondromyces crocatus</name>
    <dbReference type="NCBI Taxonomy" id="52"/>
    <lineage>
        <taxon>Bacteria</taxon>
        <taxon>Pseudomonadati</taxon>
        <taxon>Myxococcota</taxon>
        <taxon>Polyangia</taxon>
        <taxon>Polyangiales</taxon>
        <taxon>Polyangiaceae</taxon>
        <taxon>Chondromyces</taxon>
    </lineage>
</organism>
<dbReference type="InterPro" id="IPR019546">
    <property type="entry name" value="TAT_signal_bac_arc"/>
</dbReference>
<dbReference type="AlphaFoldDB" id="A0A0K1EGX2"/>
<dbReference type="InterPro" id="IPR006311">
    <property type="entry name" value="TAT_signal"/>
</dbReference>
<dbReference type="PROSITE" id="PS51318">
    <property type="entry name" value="TAT"/>
    <property type="match status" value="1"/>
</dbReference>
<proteinExistence type="predicted"/>
<evidence type="ECO:0000313" key="1">
    <source>
        <dbReference type="EMBL" id="AKT39848.1"/>
    </source>
</evidence>
<dbReference type="OrthoDB" id="238140at2"/>
<reference evidence="1 2" key="1">
    <citation type="submission" date="2015-07" db="EMBL/GenBank/DDBJ databases">
        <title>Genome analysis of myxobacterium Chondromyces crocatus Cm c5 reveals a high potential for natural compound synthesis and the genetic basis for the loss of fruiting body formation.</title>
        <authorList>
            <person name="Zaburannyi N."/>
            <person name="Bunk B."/>
            <person name="Maier J."/>
            <person name="Overmann J."/>
            <person name="Mueller R."/>
        </authorList>
    </citation>
    <scope>NUCLEOTIDE SEQUENCE [LARGE SCALE GENOMIC DNA]</scope>
    <source>
        <strain evidence="1 2">Cm c5</strain>
    </source>
</reference>
<dbReference type="NCBIfam" id="TIGR01409">
    <property type="entry name" value="TAT_signal_seq"/>
    <property type="match status" value="1"/>
</dbReference>
<dbReference type="InterPro" id="IPR010869">
    <property type="entry name" value="DUF1501"/>
</dbReference>
<dbReference type="InterPro" id="IPR017850">
    <property type="entry name" value="Alkaline_phosphatase_core_sf"/>
</dbReference>
<name>A0A0K1EGX2_CHOCO</name>
<dbReference type="KEGG" id="ccro:CMC5_039990"/>
<sequence length="420" mass="45692">MDRRDFLKLTSMAGLGVAVGSQFSGEARAADPYTGPLWLFVHAGGGWDPTSFCDPKGAKSLDDPDRMNNYLTSEIETAGAIKYAPVGTNAEFFTKWGNRLLVINGIDTGTNSHEAGVRTTWSGTLSEGRPSLAAMLAGVHAPTQAMSFISNGGYDFTASLVPVTRVPDTSTLGRVAYPNRIEPGDENTRFYHTEATMDRIATARAERHQVKLNQQRLPRLRQSMSTLYTSRLGQNELKQLIQYLPETYYQNGIARQAQVAIAAYKAGICVTANLSTGGFDTHGNHDNDHIPALSRIWTGVDQLMEFAEASGIADKVYVVIGSDFGRTPGYNSGNGKDHWNITSMMMMGPGIVGNRVIGTTDDRHAAHNVNPQTLETSDSGIRMTPGHVHKALRKLAGIDTTEIAREFELTDTSESLPFFG</sequence>
<accession>A0A0K1EGX2</accession>
<gene>
    <name evidence="1" type="ORF">CMC5_039990</name>
</gene>
<dbReference type="EMBL" id="CP012159">
    <property type="protein sequence ID" value="AKT39848.1"/>
    <property type="molecule type" value="Genomic_DNA"/>
</dbReference>
<protein>
    <recommendedName>
        <fullName evidence="3">Tat pathway signal protein</fullName>
    </recommendedName>
</protein>
<dbReference type="Proteomes" id="UP000067626">
    <property type="component" value="Chromosome"/>
</dbReference>
<evidence type="ECO:0000313" key="2">
    <source>
        <dbReference type="Proteomes" id="UP000067626"/>
    </source>
</evidence>
<dbReference type="PANTHER" id="PTHR43737:SF1">
    <property type="entry name" value="DUF1501 DOMAIN-CONTAINING PROTEIN"/>
    <property type="match status" value="1"/>
</dbReference>
<evidence type="ECO:0008006" key="3">
    <source>
        <dbReference type="Google" id="ProtNLM"/>
    </source>
</evidence>
<dbReference type="Pfam" id="PF07394">
    <property type="entry name" value="DUF1501"/>
    <property type="match status" value="1"/>
</dbReference>
<dbReference type="SUPFAM" id="SSF53649">
    <property type="entry name" value="Alkaline phosphatase-like"/>
    <property type="match status" value="1"/>
</dbReference>
<keyword evidence="2" id="KW-1185">Reference proteome</keyword>
<dbReference type="STRING" id="52.CMC5_039990"/>